<proteinExistence type="predicted"/>
<dbReference type="AlphaFoldDB" id="A0A024HE12"/>
<sequence>MKPLVLFVVLMLGMPLAWSGEGDGDYWYLQTSVITRHWHHDPDHNNHQDLIGLERNRADGWLVGGATFRNSFSQRSNYVYAGKRYEMADSPLYFKVTAGALQGYHGKYRDKIPLNHYGVAPAVIPSVGAQFGRFGAEFVVLGNSAGMINVGVRL</sequence>
<feature type="chain" id="PRO_5001529919" description="Sn-glycerol-3-phosphate transporter" evidence="1">
    <location>
        <begin position="20"/>
        <end position="154"/>
    </location>
</feature>
<feature type="signal peptide" evidence="1">
    <location>
        <begin position="1"/>
        <end position="19"/>
    </location>
</feature>
<evidence type="ECO:0000313" key="3">
    <source>
        <dbReference type="Proteomes" id="UP000025241"/>
    </source>
</evidence>
<dbReference type="Proteomes" id="UP000025241">
    <property type="component" value="Chromosome I"/>
</dbReference>
<name>A0A024HE12_PSEKB</name>
<dbReference type="KEGG" id="pkc:PKB_1497"/>
<keyword evidence="3" id="KW-1185">Reference proteome</keyword>
<reference evidence="2 3" key="1">
    <citation type="submission" date="2013-03" db="EMBL/GenBank/DDBJ databases">
        <authorList>
            <person name="Linke B."/>
        </authorList>
    </citation>
    <scope>NUCLEOTIDE SEQUENCE [LARGE SCALE GENOMIC DNA]</scope>
    <source>
        <strain evidence="2 3">B13</strain>
    </source>
</reference>
<dbReference type="OrthoDB" id="8561992at2"/>
<keyword evidence="1" id="KW-0732">Signal</keyword>
<protein>
    <recommendedName>
        <fullName evidence="4">Sn-glycerol-3-phosphate transporter</fullName>
    </recommendedName>
</protein>
<accession>A0A024HE12</accession>
<organism evidence="2 3">
    <name type="scientific">Pseudomonas knackmussii (strain DSM 6978 / CCUG 54928 / LMG 23759 / B13)</name>
    <dbReference type="NCBI Taxonomy" id="1301098"/>
    <lineage>
        <taxon>Bacteria</taxon>
        <taxon>Pseudomonadati</taxon>
        <taxon>Pseudomonadota</taxon>
        <taxon>Gammaproteobacteria</taxon>
        <taxon>Pseudomonadales</taxon>
        <taxon>Pseudomonadaceae</taxon>
        <taxon>Pseudomonas</taxon>
    </lineage>
</organism>
<dbReference type="RefSeq" id="WP_043250364.1">
    <property type="nucleotide sequence ID" value="NZ_HG322950.1"/>
</dbReference>
<gene>
    <name evidence="2" type="ORF">PKB_1497</name>
</gene>
<evidence type="ECO:0000313" key="2">
    <source>
        <dbReference type="EMBL" id="CDF82859.1"/>
    </source>
</evidence>
<dbReference type="PATRIC" id="fig|1301098.3.peg.1489"/>
<evidence type="ECO:0000256" key="1">
    <source>
        <dbReference type="SAM" id="SignalP"/>
    </source>
</evidence>
<dbReference type="EMBL" id="HG322950">
    <property type="protein sequence ID" value="CDF82859.1"/>
    <property type="molecule type" value="Genomic_DNA"/>
</dbReference>
<dbReference type="eggNOG" id="ENOG5032U4W">
    <property type="taxonomic scope" value="Bacteria"/>
</dbReference>
<evidence type="ECO:0008006" key="4">
    <source>
        <dbReference type="Google" id="ProtNLM"/>
    </source>
</evidence>
<dbReference type="STRING" id="1301098.PKB_1497"/>
<dbReference type="HOGENOM" id="CLU_129235_0_0_6"/>
<reference evidence="2 3" key="2">
    <citation type="submission" date="2014-05" db="EMBL/GenBank/DDBJ databases">
        <title>Genome sequence of the 3-chlorobenzoate degrading bacterium Pseudomonas knackmussii B13 shows multiple evidence for horizontal gene transfer.</title>
        <authorList>
            <person name="Miyazaki R."/>
            <person name="Bertelli C."/>
            <person name="Falquet L."/>
            <person name="Robinson-Rechavi M."/>
            <person name="Gharib W."/>
            <person name="Roy S."/>
            <person name="Van der Meer J.R."/>
        </authorList>
    </citation>
    <scope>NUCLEOTIDE SEQUENCE [LARGE SCALE GENOMIC DNA]</scope>
    <source>
        <strain evidence="2 3">B13</strain>
    </source>
</reference>